<organism evidence="1 2">
    <name type="scientific">Brevundimonas subvibrioides</name>
    <dbReference type="NCBI Taxonomy" id="74313"/>
    <lineage>
        <taxon>Bacteria</taxon>
        <taxon>Pseudomonadati</taxon>
        <taxon>Pseudomonadota</taxon>
        <taxon>Alphaproteobacteria</taxon>
        <taxon>Caulobacterales</taxon>
        <taxon>Caulobacteraceae</taxon>
        <taxon>Brevundimonas</taxon>
    </lineage>
</organism>
<dbReference type="EMBL" id="NCEQ01000007">
    <property type="protein sequence ID" value="OYX56764.1"/>
    <property type="molecule type" value="Genomic_DNA"/>
</dbReference>
<comment type="caution">
    <text evidence="1">The sequence shown here is derived from an EMBL/GenBank/DDBJ whole genome shotgun (WGS) entry which is preliminary data.</text>
</comment>
<accession>A0A258HJJ5</accession>
<proteinExistence type="predicted"/>
<gene>
    <name evidence="1" type="ORF">B7Y86_08315</name>
</gene>
<evidence type="ECO:0000313" key="1">
    <source>
        <dbReference type="EMBL" id="OYX56764.1"/>
    </source>
</evidence>
<evidence type="ECO:0000313" key="2">
    <source>
        <dbReference type="Proteomes" id="UP000216147"/>
    </source>
</evidence>
<sequence length="194" mass="21860">MPGMTQTQHRPPRLTAEAWAHAREDFIAGISCAVIAERYGTTDRSIRRRAAIEGWRRPDFLPTRLAPPPPWMAGPRTRDEEMEIDPALEEVAAEASTSRFGLLFNPDPRSLRHYAFRQAAENAAVDRPQQALSWMRLVQLAERCGARLDMDSSAFRDIDRVRASYLHRLNEEFAAGREAAFAETTEEAAPDPAT</sequence>
<dbReference type="Proteomes" id="UP000216147">
    <property type="component" value="Unassembled WGS sequence"/>
</dbReference>
<protein>
    <submittedName>
        <fullName evidence="1">Uncharacterized protein</fullName>
    </submittedName>
</protein>
<dbReference type="AlphaFoldDB" id="A0A258HJJ5"/>
<name>A0A258HJJ5_9CAUL</name>
<reference evidence="1 2" key="1">
    <citation type="submission" date="2017-03" db="EMBL/GenBank/DDBJ databases">
        <title>Lifting the veil on microbial sulfur biogeochemistry in mining wastewaters.</title>
        <authorList>
            <person name="Kantor R.S."/>
            <person name="Colenbrander Nelson T."/>
            <person name="Marshall S."/>
            <person name="Bennett D."/>
            <person name="Apte S."/>
            <person name="Camacho D."/>
            <person name="Thomas B.C."/>
            <person name="Warren L.A."/>
            <person name="Banfield J.F."/>
        </authorList>
    </citation>
    <scope>NUCLEOTIDE SEQUENCE [LARGE SCALE GENOMIC DNA]</scope>
    <source>
        <strain evidence="1">32-68-21</strain>
    </source>
</reference>